<dbReference type="InterPro" id="IPR042776">
    <property type="entry name" value="Ribosomal_mL53_fung"/>
</dbReference>
<protein>
    <recommendedName>
        <fullName evidence="6">Large ribosomal subunit protein mL53</fullName>
    </recommendedName>
</protein>
<dbReference type="HOGENOM" id="CLU_131037_1_0_1"/>
<sequence>MITKFMTEVTARFNPFSACAKPARLFLTFLPPDARANGTIINTALLPRTSTESSSVAVKFKDGKEMKFNCEKLNIKGLVEEVDRHSRKLQKAADLTD</sequence>
<evidence type="ECO:0000256" key="1">
    <source>
        <dbReference type="ARBA" id="ARBA00004173"/>
    </source>
</evidence>
<organism evidence="7 8">
    <name type="scientific">[Torrubiella] hemipterigena</name>
    <dbReference type="NCBI Taxonomy" id="1531966"/>
    <lineage>
        <taxon>Eukaryota</taxon>
        <taxon>Fungi</taxon>
        <taxon>Dikarya</taxon>
        <taxon>Ascomycota</taxon>
        <taxon>Pezizomycotina</taxon>
        <taxon>Sordariomycetes</taxon>
        <taxon>Hypocreomycetidae</taxon>
        <taxon>Hypocreales</taxon>
        <taxon>Clavicipitaceae</taxon>
        <taxon>Clavicipitaceae incertae sedis</taxon>
        <taxon>'Torrubiella' clade</taxon>
    </lineage>
</organism>
<accession>A0A0A1TKU3</accession>
<evidence type="ECO:0000256" key="2">
    <source>
        <dbReference type="ARBA" id="ARBA00005557"/>
    </source>
</evidence>
<dbReference type="PANTHER" id="PTHR28236:SF1">
    <property type="entry name" value="LARGE RIBOSOMAL SUBUNIT PROTEIN ML53"/>
    <property type="match status" value="1"/>
</dbReference>
<evidence type="ECO:0000256" key="6">
    <source>
        <dbReference type="ARBA" id="ARBA00035180"/>
    </source>
</evidence>
<dbReference type="STRING" id="1531966.A0A0A1TKU3"/>
<dbReference type="Gene3D" id="3.40.30.10">
    <property type="entry name" value="Glutaredoxin"/>
    <property type="match status" value="1"/>
</dbReference>
<dbReference type="PANTHER" id="PTHR28236">
    <property type="entry name" value="54S RIBOSOMAL PROTEIN L44, MITOCHONDRIAL"/>
    <property type="match status" value="1"/>
</dbReference>
<keyword evidence="4" id="KW-0496">Mitochondrion</keyword>
<dbReference type="OrthoDB" id="4136894at2759"/>
<evidence type="ECO:0000313" key="7">
    <source>
        <dbReference type="EMBL" id="CEJ90527.1"/>
    </source>
</evidence>
<dbReference type="FunFam" id="3.40.30.10:FF:000260">
    <property type="entry name" value="Mitochondrial ribosomal protein L44"/>
    <property type="match status" value="1"/>
</dbReference>
<dbReference type="EMBL" id="CDHN01000003">
    <property type="protein sequence ID" value="CEJ90527.1"/>
    <property type="molecule type" value="Genomic_DNA"/>
</dbReference>
<evidence type="ECO:0000256" key="3">
    <source>
        <dbReference type="ARBA" id="ARBA00022980"/>
    </source>
</evidence>
<comment type="similarity">
    <text evidence="2">Belongs to the mitochondrion-specific ribosomal protein mL53 family.</text>
</comment>
<dbReference type="GO" id="GO:0005762">
    <property type="term" value="C:mitochondrial large ribosomal subunit"/>
    <property type="evidence" value="ECO:0007669"/>
    <property type="project" value="TreeGrafter"/>
</dbReference>
<dbReference type="AlphaFoldDB" id="A0A0A1TKU3"/>
<keyword evidence="5" id="KW-0687">Ribonucleoprotein</keyword>
<dbReference type="Pfam" id="PF10780">
    <property type="entry name" value="MRP_L53"/>
    <property type="match status" value="1"/>
</dbReference>
<evidence type="ECO:0000256" key="5">
    <source>
        <dbReference type="ARBA" id="ARBA00023274"/>
    </source>
</evidence>
<name>A0A0A1TKU3_9HYPO</name>
<evidence type="ECO:0000256" key="4">
    <source>
        <dbReference type="ARBA" id="ARBA00023128"/>
    </source>
</evidence>
<proteinExistence type="inferred from homology"/>
<keyword evidence="8" id="KW-1185">Reference proteome</keyword>
<evidence type="ECO:0000313" key="8">
    <source>
        <dbReference type="Proteomes" id="UP000039046"/>
    </source>
</evidence>
<reference evidence="7 8" key="1">
    <citation type="journal article" date="2015" name="Genome Announc.">
        <title>Draft Genome Sequence and Gene Annotation of the Entomopathogenic Fungus Verticillium hemipterigenum.</title>
        <authorList>
            <person name="Horn F."/>
            <person name="Habel A."/>
            <person name="Scharf D.H."/>
            <person name="Dworschak J."/>
            <person name="Brakhage A.A."/>
            <person name="Guthke R."/>
            <person name="Hertweck C."/>
            <person name="Linde J."/>
        </authorList>
    </citation>
    <scope>NUCLEOTIDE SEQUENCE [LARGE SCALE GENOMIC DNA]</scope>
</reference>
<gene>
    <name evidence="7" type="ORF">VHEMI06306</name>
</gene>
<dbReference type="GO" id="GO:0003735">
    <property type="term" value="F:structural constituent of ribosome"/>
    <property type="evidence" value="ECO:0007669"/>
    <property type="project" value="TreeGrafter"/>
</dbReference>
<dbReference type="Proteomes" id="UP000039046">
    <property type="component" value="Unassembled WGS sequence"/>
</dbReference>
<comment type="subcellular location">
    <subcellularLocation>
        <location evidence="1">Mitochondrion</location>
    </subcellularLocation>
</comment>
<dbReference type="InterPro" id="IPR019716">
    <property type="entry name" value="Ribosomal_mL53"/>
</dbReference>
<keyword evidence="3 7" id="KW-0689">Ribosomal protein</keyword>